<reference evidence="2 3" key="1">
    <citation type="submission" date="2024-03" db="EMBL/GenBank/DDBJ databases">
        <title>Draft genome sequence of Pseudonocardia sp. DW16-2.</title>
        <authorList>
            <person name="Duangmal K."/>
        </authorList>
    </citation>
    <scope>NUCLEOTIDE SEQUENCE [LARGE SCALE GENOMIC DNA]</scope>
    <source>
        <strain evidence="2 3">DW16-2</strain>
    </source>
</reference>
<gene>
    <name evidence="2" type="ORF">WJX68_13810</name>
</gene>
<dbReference type="EMBL" id="JBBJUP010000010">
    <property type="protein sequence ID" value="MEJ8280016.1"/>
    <property type="molecule type" value="Genomic_DNA"/>
</dbReference>
<comment type="caution">
    <text evidence="2">The sequence shown here is derived from an EMBL/GenBank/DDBJ whole genome shotgun (WGS) entry which is preliminary data.</text>
</comment>
<dbReference type="Proteomes" id="UP001364211">
    <property type="component" value="Unassembled WGS sequence"/>
</dbReference>
<dbReference type="NCBIfam" id="TIGR03083">
    <property type="entry name" value="maleylpyruvate isomerase family mycothiol-dependent enzyme"/>
    <property type="match status" value="1"/>
</dbReference>
<name>A0ABU8T7T7_9PSEU</name>
<dbReference type="InterPro" id="IPR024344">
    <property type="entry name" value="MDMPI_metal-binding"/>
</dbReference>
<dbReference type="InterPro" id="IPR034660">
    <property type="entry name" value="DinB/YfiT-like"/>
</dbReference>
<protein>
    <submittedName>
        <fullName evidence="2">Maleylpyruvate isomerase family mycothiol-dependent enzyme</fullName>
    </submittedName>
</protein>
<evidence type="ECO:0000313" key="2">
    <source>
        <dbReference type="EMBL" id="MEJ8280016.1"/>
    </source>
</evidence>
<dbReference type="SUPFAM" id="SSF109854">
    <property type="entry name" value="DinB/YfiT-like putative metalloenzymes"/>
    <property type="match status" value="1"/>
</dbReference>
<proteinExistence type="predicted"/>
<dbReference type="InterPro" id="IPR017517">
    <property type="entry name" value="Maleyloyr_isom"/>
</dbReference>
<organism evidence="2 3">
    <name type="scientific">Pseudonocardia spirodelae</name>
    <dbReference type="NCBI Taxonomy" id="3133431"/>
    <lineage>
        <taxon>Bacteria</taxon>
        <taxon>Bacillati</taxon>
        <taxon>Actinomycetota</taxon>
        <taxon>Actinomycetes</taxon>
        <taxon>Pseudonocardiales</taxon>
        <taxon>Pseudonocardiaceae</taxon>
        <taxon>Pseudonocardia</taxon>
    </lineage>
</organism>
<keyword evidence="2" id="KW-0413">Isomerase</keyword>
<dbReference type="GO" id="GO:0016853">
    <property type="term" value="F:isomerase activity"/>
    <property type="evidence" value="ECO:0007669"/>
    <property type="project" value="UniProtKB-KW"/>
</dbReference>
<dbReference type="RefSeq" id="WP_340290718.1">
    <property type="nucleotide sequence ID" value="NZ_JBBJUP010000010.1"/>
</dbReference>
<feature type="domain" description="Mycothiol-dependent maleylpyruvate isomerase metal-binding" evidence="1">
    <location>
        <begin position="14"/>
        <end position="105"/>
    </location>
</feature>
<evidence type="ECO:0000313" key="3">
    <source>
        <dbReference type="Proteomes" id="UP001364211"/>
    </source>
</evidence>
<dbReference type="Gene3D" id="1.20.120.450">
    <property type="entry name" value="dinb family like domain"/>
    <property type="match status" value="1"/>
</dbReference>
<evidence type="ECO:0000259" key="1">
    <source>
        <dbReference type="Pfam" id="PF11716"/>
    </source>
</evidence>
<accession>A0ABU8T7T7</accession>
<dbReference type="Pfam" id="PF11716">
    <property type="entry name" value="MDMPI_N"/>
    <property type="match status" value="1"/>
</dbReference>
<sequence>MRPVSGIDEIEEWTRAQRRVIDLVRDLPPERSQLRVPSCPDWTVRDLFSHMVGLGADVVRGDEPDDHNEEWTERQVEARRDHDVAALVAEWESLTGPLRDWMAAHNTRPLGDVIIHEQDLRGALGAPGGQHTPGLYAIMDRFLGRFAAALDGLPPIALLGDGRRWVSGDADEAGAAVVVRAPDFELARALVTRRSAAQLRSWTERGDVEPYLPAFALLGSLPERDLTES</sequence>
<keyword evidence="3" id="KW-1185">Reference proteome</keyword>